<evidence type="ECO:0000256" key="6">
    <source>
        <dbReference type="SAM" id="Phobius"/>
    </source>
</evidence>
<organism evidence="9 10">
    <name type="scientific">Mucilaginibacter mallensis</name>
    <dbReference type="NCBI Taxonomy" id="652787"/>
    <lineage>
        <taxon>Bacteria</taxon>
        <taxon>Pseudomonadati</taxon>
        <taxon>Bacteroidota</taxon>
        <taxon>Sphingobacteriia</taxon>
        <taxon>Sphingobacteriales</taxon>
        <taxon>Sphingobacteriaceae</taxon>
        <taxon>Mucilaginibacter</taxon>
    </lineage>
</organism>
<keyword evidence="5 6" id="KW-0472">Membrane</keyword>
<dbReference type="InterPro" id="IPR025857">
    <property type="entry name" value="MacB_PCD"/>
</dbReference>
<feature type="domain" description="ABC3 transporter permease C-terminal" evidence="7">
    <location>
        <begin position="730"/>
        <end position="844"/>
    </location>
</feature>
<dbReference type="GO" id="GO:0005886">
    <property type="term" value="C:plasma membrane"/>
    <property type="evidence" value="ECO:0007669"/>
    <property type="project" value="UniProtKB-SubCell"/>
</dbReference>
<feature type="transmembrane region" description="Helical" evidence="6">
    <location>
        <begin position="267"/>
        <end position="291"/>
    </location>
</feature>
<evidence type="ECO:0000256" key="3">
    <source>
        <dbReference type="ARBA" id="ARBA00022692"/>
    </source>
</evidence>
<comment type="subcellular location">
    <subcellularLocation>
        <location evidence="1">Cell membrane</location>
        <topology evidence="1">Multi-pass membrane protein</topology>
    </subcellularLocation>
</comment>
<proteinExistence type="predicted"/>
<accession>A0A1H1VG98</accession>
<keyword evidence="4 6" id="KW-1133">Transmembrane helix</keyword>
<name>A0A1H1VG98_MUCMA</name>
<feature type="transmembrane region" description="Helical" evidence="6">
    <location>
        <begin position="485"/>
        <end position="504"/>
    </location>
</feature>
<evidence type="ECO:0000256" key="2">
    <source>
        <dbReference type="ARBA" id="ARBA00022475"/>
    </source>
</evidence>
<dbReference type="PANTHER" id="PTHR30287">
    <property type="entry name" value="MEMBRANE COMPONENT OF PREDICTED ABC SUPERFAMILY METABOLITE UPTAKE TRANSPORTER"/>
    <property type="match status" value="1"/>
</dbReference>
<feature type="transmembrane region" description="Helical" evidence="6">
    <location>
        <begin position="730"/>
        <end position="750"/>
    </location>
</feature>
<feature type="transmembrane region" description="Helical" evidence="6">
    <location>
        <begin position="312"/>
        <end position="341"/>
    </location>
</feature>
<feature type="transmembrane region" description="Helical" evidence="6">
    <location>
        <begin position="409"/>
        <end position="427"/>
    </location>
</feature>
<protein>
    <submittedName>
        <fullName evidence="9">Putative ABC transport system permease protein</fullName>
    </submittedName>
</protein>
<feature type="transmembrane region" description="Helical" evidence="6">
    <location>
        <begin position="433"/>
        <end position="455"/>
    </location>
</feature>
<dbReference type="PANTHER" id="PTHR30287:SF1">
    <property type="entry name" value="INNER MEMBRANE PROTEIN"/>
    <property type="match status" value="1"/>
</dbReference>
<feature type="transmembrane region" description="Helical" evidence="6">
    <location>
        <begin position="361"/>
        <end position="388"/>
    </location>
</feature>
<sequence length="852" mass="94542">MESSPINNQRKINISWLFKMAWRDSRKNRSRLFLFISAIIFGIAALVAIYAFRYNIQNDINAQAATLVGADLVISSNKPVDPAMQPLLDSISQTRSQERSFASMVYFPKSQGTRLVQVRALQGGFPYYGTIETTPLVAAEKFRSHQMALVDRTLMLQFNAHVNDSVKVGNLTFLIAGMLDKAPGQTGISASVAPVVYIPLQYLQQTGLTQKGSRVSYSFYYKLPAHVKTGQLVKKIDTRLDKADMNYETIETRKESTGRSFEDLSRFLSLVGFIALLLGCLGVASAIHIYIREKISSIAIMRCLGVKAVEAFLIFLIQIVGIGLIGAVIGAALGTCVQQLLPFLLKDFLPFTISVDISWLAIGQGILLGVIISILFALLPLIAIRHISPLNTLRMSYEDVNLSGDPLRWLVYLLILSFVVLFTFFQLDSWLGTLFFTIGILIAFLILSAVAWLLMRLMKSVIKASWNYPLRQGFANLYRPNNQTMVLIVSVGLSTAFICTLFFIQQIIIGQVTLSTSGNQPNMLLFDIQSSQENSIAALTRQQNMPIIQQVPVVTIRLERVNGKTAAEVKKDSLIKVSARAFVNEYRVTYRTSLSPSEKIMEGAWVGKAEPNKEVAVSIEEGFSKRTHINLGDHLVFNVQAIQMPVVVGSIRKVNWNKIQTNFQVVFPAGVLEDAPQFHVLLTRVSSATVSAHFQQLVVRQFPNVSIVDLGQVLTVVDDLLTRIGYVIKFMSAFSIITGLIVLIASVRISKYQRIQESVLLRSLGASGKQIFAITAFEYLFLGILSALTGMLIAIIASWLLAKYSFEVSYSINYLLALAIFFIISLLTVMIGLLNSRSALTHSPLEILRSNA</sequence>
<gene>
    <name evidence="9" type="ORF">SAMN05216490_1903</name>
</gene>
<keyword evidence="2" id="KW-1003">Cell membrane</keyword>
<dbReference type="InterPro" id="IPR003838">
    <property type="entry name" value="ABC3_permease_C"/>
</dbReference>
<evidence type="ECO:0000259" key="8">
    <source>
        <dbReference type="Pfam" id="PF12704"/>
    </source>
</evidence>
<feature type="transmembrane region" description="Helical" evidence="6">
    <location>
        <begin position="771"/>
        <end position="802"/>
    </location>
</feature>
<dbReference type="STRING" id="652787.SAMN05216490_1903"/>
<feature type="transmembrane region" description="Helical" evidence="6">
    <location>
        <begin position="32"/>
        <end position="52"/>
    </location>
</feature>
<keyword evidence="3 6" id="KW-0812">Transmembrane</keyword>
<feature type="domain" description="ABC3 transporter permease C-terminal" evidence="7">
    <location>
        <begin position="270"/>
        <end position="389"/>
    </location>
</feature>
<dbReference type="EMBL" id="LT629740">
    <property type="protein sequence ID" value="SDS83169.1"/>
    <property type="molecule type" value="Genomic_DNA"/>
</dbReference>
<evidence type="ECO:0000313" key="10">
    <source>
        <dbReference type="Proteomes" id="UP000199679"/>
    </source>
</evidence>
<feature type="domain" description="MacB-like periplasmic core" evidence="8">
    <location>
        <begin position="33"/>
        <end position="237"/>
    </location>
</feature>
<dbReference type="InterPro" id="IPR038766">
    <property type="entry name" value="Membrane_comp_ABC_pdt"/>
</dbReference>
<evidence type="ECO:0000313" key="9">
    <source>
        <dbReference type="EMBL" id="SDS83169.1"/>
    </source>
</evidence>
<dbReference type="Pfam" id="PF12704">
    <property type="entry name" value="MacB_PCD"/>
    <property type="match status" value="1"/>
</dbReference>
<dbReference type="RefSeq" id="WP_091371593.1">
    <property type="nucleotide sequence ID" value="NZ_LT629740.1"/>
</dbReference>
<feature type="transmembrane region" description="Helical" evidence="6">
    <location>
        <begin position="814"/>
        <end position="834"/>
    </location>
</feature>
<dbReference type="OrthoDB" id="9775544at2"/>
<evidence type="ECO:0000259" key="7">
    <source>
        <dbReference type="Pfam" id="PF02687"/>
    </source>
</evidence>
<dbReference type="Proteomes" id="UP000199679">
    <property type="component" value="Chromosome I"/>
</dbReference>
<dbReference type="Pfam" id="PF02687">
    <property type="entry name" value="FtsX"/>
    <property type="match status" value="2"/>
</dbReference>
<dbReference type="AlphaFoldDB" id="A0A1H1VG98"/>
<reference evidence="9 10" key="1">
    <citation type="submission" date="2016-10" db="EMBL/GenBank/DDBJ databases">
        <authorList>
            <person name="de Groot N.N."/>
        </authorList>
    </citation>
    <scope>NUCLEOTIDE SEQUENCE [LARGE SCALE GENOMIC DNA]</scope>
    <source>
        <strain evidence="9 10">MP1X4</strain>
    </source>
</reference>
<evidence type="ECO:0000256" key="4">
    <source>
        <dbReference type="ARBA" id="ARBA00022989"/>
    </source>
</evidence>
<keyword evidence="10" id="KW-1185">Reference proteome</keyword>
<evidence type="ECO:0000256" key="1">
    <source>
        <dbReference type="ARBA" id="ARBA00004651"/>
    </source>
</evidence>
<evidence type="ECO:0000256" key="5">
    <source>
        <dbReference type="ARBA" id="ARBA00023136"/>
    </source>
</evidence>